<dbReference type="SUPFAM" id="SSF52058">
    <property type="entry name" value="L domain-like"/>
    <property type="match status" value="1"/>
</dbReference>
<dbReference type="InterPro" id="IPR001611">
    <property type="entry name" value="Leu-rich_rpt"/>
</dbReference>
<proteinExistence type="predicted"/>
<dbReference type="SMART" id="SM00369">
    <property type="entry name" value="LRR_TYP"/>
    <property type="match status" value="12"/>
</dbReference>
<evidence type="ECO:0000313" key="1">
    <source>
        <dbReference type="EMBL" id="CAH1778790.1"/>
    </source>
</evidence>
<dbReference type="Pfam" id="PF13855">
    <property type="entry name" value="LRR_8"/>
    <property type="match status" value="5"/>
</dbReference>
<gene>
    <name evidence="1" type="ORF">OFUS_LOCUS5655</name>
</gene>
<comment type="caution">
    <text evidence="1">The sequence shown here is derived from an EMBL/GenBank/DDBJ whole genome shotgun (WGS) entry which is preliminary data.</text>
</comment>
<dbReference type="PANTHER" id="PTHR24366">
    <property type="entry name" value="IG(IMMUNOGLOBULIN) AND LRR(LEUCINE RICH REPEAT) DOMAINS"/>
    <property type="match status" value="1"/>
</dbReference>
<dbReference type="PROSITE" id="PS51450">
    <property type="entry name" value="LRR"/>
    <property type="match status" value="2"/>
</dbReference>
<dbReference type="Gene3D" id="3.80.10.10">
    <property type="entry name" value="Ribonuclease Inhibitor"/>
    <property type="match status" value="3"/>
</dbReference>
<sequence length="883" mass="98596">MKPFSREVDSTMSSSIHFHHRNVRSSWPTLSSTYLIYFILSCVVGVSAQTPSMSQCATTVDGAKRITNCSSLGLSSVPVDLDPFTTELYLDYNNINTIRNNSFSYLQQLKTLSARSNGVVAIEPRGLAGLTELDVLDLSDNELVSISAEALDNCNPDRVTIDGNLFTEDTLRQFSLALAGKRLSKLSVKGNPTFVNITKDTFKPLFNLQFLDISGCDIKSLPKRAFDGFRRLKELYIENNTNLAHIDNDAFLNMQQLETLSLAGCALERVTIFLKDKAVHLQSLKNMDLSRNLISGIDQYSFYPMKSIRHLDLSRNKFEQITIFNEFVGLTGLKYLDLSRNPLFYIADKSFRGVSDIDTLDLSDCQFSSLESQELWGLYTLSKLYLNNNPLTYLSNAVFETQSSISEIYLTNCRLTQVTTSFKGLNFTRIVADNNLIRNIAPDAFSGCARLNELKLQGNKLQSIPEALCANPTIQNVDISNNMFNSIDSKTMDCLREWSFFDGSKNPYTCDGRLVDFTVFANDTGRSVVQQWPDGYRCNAPIEWQNQTVHHYINTQWLTTTTTTTTTTVAPTTETVTTEQLTTIKPTTEQGTTVEPTTEQITTVQPTTEHITTVEATTELMTTVQPTTEKITTIEPTTEQITTVATEHITTVEPTTEQITTVEPTTEHITTVEPTTEHITTVEPTTEHITTVKPTTEQITTTEPSTERITTPEITTEQMTTNKVTTEQDTTLLPTRERMSTAGVITTRQTTAIPRTTSVAATSSNSPSPVVTTTLPLTPTTNKVENISGPFESRQISDRDAVIISISTVLGVAFIVFLIIMFYIVVFNGSRRNKSWTVTRDINNSHKQSYNKFEMTNIEIDNQMQDGKVFSDEAKSNGTAIIY</sequence>
<dbReference type="Proteomes" id="UP000749559">
    <property type="component" value="Unassembled WGS sequence"/>
</dbReference>
<accession>A0A8J1Y8X3</accession>
<dbReference type="AlphaFoldDB" id="A0A8J1Y8X3"/>
<dbReference type="PANTHER" id="PTHR24366:SF96">
    <property type="entry name" value="LEUCINE RICH REPEAT CONTAINING 53"/>
    <property type="match status" value="1"/>
</dbReference>
<reference evidence="1" key="1">
    <citation type="submission" date="2022-03" db="EMBL/GenBank/DDBJ databases">
        <authorList>
            <person name="Martin C."/>
        </authorList>
    </citation>
    <scope>NUCLEOTIDE SEQUENCE</scope>
</reference>
<dbReference type="EMBL" id="CAIIXF020000003">
    <property type="protein sequence ID" value="CAH1778790.1"/>
    <property type="molecule type" value="Genomic_DNA"/>
</dbReference>
<dbReference type="SMART" id="SM00365">
    <property type="entry name" value="LRR_SD22"/>
    <property type="match status" value="5"/>
</dbReference>
<organism evidence="1 2">
    <name type="scientific">Owenia fusiformis</name>
    <name type="common">Polychaete worm</name>
    <dbReference type="NCBI Taxonomy" id="6347"/>
    <lineage>
        <taxon>Eukaryota</taxon>
        <taxon>Metazoa</taxon>
        <taxon>Spiralia</taxon>
        <taxon>Lophotrochozoa</taxon>
        <taxon>Annelida</taxon>
        <taxon>Polychaeta</taxon>
        <taxon>Sedentaria</taxon>
        <taxon>Canalipalpata</taxon>
        <taxon>Sabellida</taxon>
        <taxon>Oweniida</taxon>
        <taxon>Oweniidae</taxon>
        <taxon>Owenia</taxon>
    </lineage>
</organism>
<dbReference type="InterPro" id="IPR003591">
    <property type="entry name" value="Leu-rich_rpt_typical-subtyp"/>
</dbReference>
<dbReference type="InterPro" id="IPR032675">
    <property type="entry name" value="LRR_dom_sf"/>
</dbReference>
<keyword evidence="2" id="KW-1185">Reference proteome</keyword>
<dbReference type="OrthoDB" id="6240959at2759"/>
<name>A0A8J1Y8X3_OWEFU</name>
<protein>
    <submittedName>
        <fullName evidence="1">Uncharacterized protein</fullName>
    </submittedName>
</protein>
<evidence type="ECO:0000313" key="2">
    <source>
        <dbReference type="Proteomes" id="UP000749559"/>
    </source>
</evidence>